<dbReference type="InterPro" id="IPR010285">
    <property type="entry name" value="DNA_helicase_pif1-like_DEAD"/>
</dbReference>
<dbReference type="Gene3D" id="3.40.50.300">
    <property type="entry name" value="P-loop containing nucleotide triphosphate hydrolases"/>
    <property type="match status" value="2"/>
</dbReference>
<protein>
    <recommendedName>
        <fullName evidence="1">DNA helicase Pif1-like DEAD-box helicase domain-containing protein</fullName>
    </recommendedName>
</protein>
<dbReference type="SUPFAM" id="SSF52540">
    <property type="entry name" value="P-loop containing nucleoside triphosphate hydrolases"/>
    <property type="match status" value="2"/>
</dbReference>
<reference evidence="2" key="1">
    <citation type="journal article" date="2020" name="Nature">
        <title>Giant virus diversity and host interactions through global metagenomics.</title>
        <authorList>
            <person name="Schulz F."/>
            <person name="Roux S."/>
            <person name="Paez-Espino D."/>
            <person name="Jungbluth S."/>
            <person name="Walsh D.A."/>
            <person name="Denef V.J."/>
            <person name="McMahon K.D."/>
            <person name="Konstantinidis K.T."/>
            <person name="Eloe-Fadrosh E.A."/>
            <person name="Kyrpides N.C."/>
            <person name="Woyke T."/>
        </authorList>
    </citation>
    <scope>NUCLEOTIDE SEQUENCE</scope>
    <source>
        <strain evidence="2">GVMAG-S-1103017-74</strain>
    </source>
</reference>
<dbReference type="Pfam" id="PF05970">
    <property type="entry name" value="PIF1"/>
    <property type="match status" value="1"/>
</dbReference>
<evidence type="ECO:0000313" key="2">
    <source>
        <dbReference type="EMBL" id="QHS82933.1"/>
    </source>
</evidence>
<dbReference type="EMBL" id="MN740864">
    <property type="protein sequence ID" value="QHS82933.1"/>
    <property type="molecule type" value="Genomic_DNA"/>
</dbReference>
<dbReference type="AlphaFoldDB" id="A0A6C0ATY6"/>
<dbReference type="GO" id="GO:0000723">
    <property type="term" value="P:telomere maintenance"/>
    <property type="evidence" value="ECO:0007669"/>
    <property type="project" value="InterPro"/>
</dbReference>
<dbReference type="InterPro" id="IPR051055">
    <property type="entry name" value="PIF1_helicase"/>
</dbReference>
<feature type="domain" description="DNA helicase Pif1-like DEAD-box helicase" evidence="1">
    <location>
        <begin position="87"/>
        <end position="245"/>
    </location>
</feature>
<dbReference type="GO" id="GO:0006281">
    <property type="term" value="P:DNA repair"/>
    <property type="evidence" value="ECO:0007669"/>
    <property type="project" value="InterPro"/>
</dbReference>
<proteinExistence type="predicted"/>
<dbReference type="CDD" id="cd18809">
    <property type="entry name" value="SF1_C_RecD"/>
    <property type="match status" value="1"/>
</dbReference>
<dbReference type="GO" id="GO:0003678">
    <property type="term" value="F:DNA helicase activity"/>
    <property type="evidence" value="ECO:0007669"/>
    <property type="project" value="InterPro"/>
</dbReference>
<sequence>MARATRVNVQRGEFAGGAWSPKTCGLVGGPVPRRAALRARRALPGPSHYPIPCFRRDSARTSTGTPRTVRVVMFTKVPRAIVDAAGLTKEQRFFIKTVVLRGANALLCAAAGTGKSTCIRVLRQYADLNGVRAAWTASTGVASCALHGTSVYSWAGLGRPRGTAEERAAYLRAVTRLDSHAGARLRSTHLLVVDEVSMLPPYVLEWIDSAARAVREEPARPFGGMQVVFVGDFLQLQPVRAEGEHDCVPLYAAPIVSRAQLVPCVLTRLLRQDADDDLTRILQYVRHGAPLPQGLRDALLARVTQPSQVPPDATWIVSTRAAAHRVCSHKAWTHRDALAAARGKAVPLTLLQPAVYMTQLPQSLGAPRGAKQRSAASGGVTVRTDKASRATTLVLPGTPMALGLGVPSEPVAARRTLQDAPSAWAAGVPPATFARSVVDGLAGHVFAGMRVVVLVNVRAEGRIVCANGQCGEWVGVSRGHAQVRLQGTDAIVNVPPTVRSWTSPACRDTALHAAWWPVLPAYALTVHRVQGSTLPRVAVELSSDMFAPQQAYVALSRARRLADVYVLPDVDLSCLQLCDDAAVRWYALLQRLVERRTDELGAKQRARGVKRPRTAPDAE</sequence>
<accession>A0A6C0ATY6</accession>
<dbReference type="PANTHER" id="PTHR47642">
    <property type="entry name" value="ATP-DEPENDENT DNA HELICASE"/>
    <property type="match status" value="1"/>
</dbReference>
<name>A0A6C0ATY6_9ZZZZ</name>
<evidence type="ECO:0000259" key="1">
    <source>
        <dbReference type="Pfam" id="PF05970"/>
    </source>
</evidence>
<organism evidence="2">
    <name type="scientific">viral metagenome</name>
    <dbReference type="NCBI Taxonomy" id="1070528"/>
    <lineage>
        <taxon>unclassified sequences</taxon>
        <taxon>metagenomes</taxon>
        <taxon>organismal metagenomes</taxon>
    </lineage>
</organism>
<dbReference type="InterPro" id="IPR027417">
    <property type="entry name" value="P-loop_NTPase"/>
</dbReference>